<gene>
    <name evidence="1" type="ORF">EB1_05050</name>
</gene>
<dbReference type="InterPro" id="IPR036513">
    <property type="entry name" value="STAS_dom_sf"/>
</dbReference>
<dbReference type="AlphaFoldDB" id="A0A511ND26"/>
<dbReference type="Gene3D" id="3.40.50.10600">
    <property type="entry name" value="SpoIIaa-like domains"/>
    <property type="match status" value="1"/>
</dbReference>
<evidence type="ECO:0000313" key="1">
    <source>
        <dbReference type="EMBL" id="GEM50715.1"/>
    </source>
</evidence>
<accession>A0A511ND26</accession>
<reference evidence="1 2" key="1">
    <citation type="submission" date="2019-07" db="EMBL/GenBank/DDBJ databases">
        <title>Whole genome shotgun sequence of Empedobacter brevis NBRC 14943.</title>
        <authorList>
            <person name="Hosoyama A."/>
            <person name="Uohara A."/>
            <person name="Ohji S."/>
            <person name="Ichikawa N."/>
        </authorList>
    </citation>
    <scope>NUCLEOTIDE SEQUENCE [LARGE SCALE GENOMIC DNA]</scope>
    <source>
        <strain evidence="1 2">NBRC 14943</strain>
    </source>
</reference>
<dbReference type="InterPro" id="IPR038396">
    <property type="entry name" value="SpoIIAA-like_sf"/>
</dbReference>
<evidence type="ECO:0000313" key="2">
    <source>
        <dbReference type="Proteomes" id="UP000321245"/>
    </source>
</evidence>
<name>A0A511ND26_9FLAO</name>
<comment type="caution">
    <text evidence="1">The sequence shown here is derived from an EMBL/GenBank/DDBJ whole genome shotgun (WGS) entry which is preliminary data.</text>
</comment>
<organism evidence="1 2">
    <name type="scientific">Empedobacter brevis NBRC 14943 = ATCC 43319</name>
    <dbReference type="NCBI Taxonomy" id="1218108"/>
    <lineage>
        <taxon>Bacteria</taxon>
        <taxon>Pseudomonadati</taxon>
        <taxon>Bacteroidota</taxon>
        <taxon>Flavobacteriia</taxon>
        <taxon>Flavobacteriales</taxon>
        <taxon>Weeksellaceae</taxon>
        <taxon>Empedobacter</taxon>
    </lineage>
</organism>
<dbReference type="EMBL" id="BJXC01000002">
    <property type="protein sequence ID" value="GEM50715.1"/>
    <property type="molecule type" value="Genomic_DNA"/>
</dbReference>
<keyword evidence="2" id="KW-1185">Reference proteome</keyword>
<dbReference type="SUPFAM" id="SSF52091">
    <property type="entry name" value="SpoIIaa-like"/>
    <property type="match status" value="1"/>
</dbReference>
<dbReference type="Proteomes" id="UP000321245">
    <property type="component" value="Unassembled WGS sequence"/>
</dbReference>
<dbReference type="InterPro" id="IPR021866">
    <property type="entry name" value="SpoIIAA-like"/>
</dbReference>
<protein>
    <submittedName>
        <fullName evidence="1">Uncharacterized protein</fullName>
    </submittedName>
</protein>
<dbReference type="Pfam" id="PF11964">
    <property type="entry name" value="SpoIIAA-like"/>
    <property type="match status" value="1"/>
</dbReference>
<proteinExistence type="predicted"/>
<sequence length="176" mass="20242">MFVCKILDIEFYFGVLKALLNNKPVDLFFNFVRQQTEHLQTLQTSPIMINQIKKFKENAIALELLGVFTEDDALLIEQLFGEKLKEGYQHVNILIKVKDMSAIKEMKLKGFFEGELWGIKHFGKIGRCAVVSHSGFMKSVVNLENKILHLFNPALEERYFDETALGEALKFIAPDE</sequence>